<dbReference type="Pfam" id="PF10248">
    <property type="entry name" value="Mlf1IP"/>
    <property type="match status" value="1"/>
</dbReference>
<feature type="compositionally biased region" description="Basic and acidic residues" evidence="5">
    <location>
        <begin position="193"/>
        <end position="214"/>
    </location>
</feature>
<evidence type="ECO:0000256" key="3">
    <source>
        <dbReference type="ARBA" id="ARBA00022490"/>
    </source>
</evidence>
<feature type="region of interest" description="Disordered" evidence="5">
    <location>
        <begin position="1"/>
        <end position="24"/>
    </location>
</feature>
<keyword evidence="4" id="KW-0597">Phosphoprotein</keyword>
<organism evidence="6">
    <name type="scientific">Daucus carota subsp. sativus</name>
    <name type="common">Carrot</name>
    <dbReference type="NCBI Taxonomy" id="79200"/>
    <lineage>
        <taxon>Eukaryota</taxon>
        <taxon>Viridiplantae</taxon>
        <taxon>Streptophyta</taxon>
        <taxon>Embryophyta</taxon>
        <taxon>Tracheophyta</taxon>
        <taxon>Spermatophyta</taxon>
        <taxon>Magnoliopsida</taxon>
        <taxon>eudicotyledons</taxon>
        <taxon>Gunneridae</taxon>
        <taxon>Pentapetalae</taxon>
        <taxon>asterids</taxon>
        <taxon>campanulids</taxon>
        <taxon>Apiales</taxon>
        <taxon>Apiaceae</taxon>
        <taxon>Apioideae</taxon>
        <taxon>Scandiceae</taxon>
        <taxon>Daucinae</taxon>
        <taxon>Daucus</taxon>
        <taxon>Daucus sect. Daucus</taxon>
    </lineage>
</organism>
<feature type="compositionally biased region" description="Polar residues" evidence="5">
    <location>
        <begin position="395"/>
        <end position="405"/>
    </location>
</feature>
<comment type="subcellular location">
    <subcellularLocation>
        <location evidence="1">Cytoplasm</location>
    </subcellularLocation>
</comment>
<feature type="compositionally biased region" description="Acidic residues" evidence="5">
    <location>
        <begin position="160"/>
        <end position="172"/>
    </location>
</feature>
<reference evidence="6" key="1">
    <citation type="journal article" date="2016" name="Nat. Genet.">
        <title>A high-quality carrot genome assembly provides new insights into carotenoid accumulation and asterid genome evolution.</title>
        <authorList>
            <person name="Iorizzo M."/>
            <person name="Ellison S."/>
            <person name="Senalik D."/>
            <person name="Zeng P."/>
            <person name="Satapoomin P."/>
            <person name="Huang J."/>
            <person name="Bowman M."/>
            <person name="Iovene M."/>
            <person name="Sanseverino W."/>
            <person name="Cavagnaro P."/>
            <person name="Yildiz M."/>
            <person name="Macko-Podgorni A."/>
            <person name="Moranska E."/>
            <person name="Grzebelus E."/>
            <person name="Grzebelus D."/>
            <person name="Ashrafi H."/>
            <person name="Zheng Z."/>
            <person name="Cheng S."/>
            <person name="Spooner D."/>
            <person name="Van Deynze A."/>
            <person name="Simon P."/>
        </authorList>
    </citation>
    <scope>NUCLEOTIDE SEQUENCE [LARGE SCALE GENOMIC DNA]</scope>
    <source>
        <tissue evidence="6">Leaf</tissue>
    </source>
</reference>
<comment type="caution">
    <text evidence="6">The sequence shown here is derived from an EMBL/GenBank/DDBJ whole genome shotgun (WGS) entry which is preliminary data.</text>
</comment>
<dbReference type="Gramene" id="KZN04814">
    <property type="protein sequence ID" value="KZN04814"/>
    <property type="gene ID" value="DCAR_005651"/>
</dbReference>
<evidence type="ECO:0000313" key="6">
    <source>
        <dbReference type="EMBL" id="KZN04814.1"/>
    </source>
</evidence>
<protein>
    <submittedName>
        <fullName evidence="6">Uncharacterized protein</fullName>
    </submittedName>
</protein>
<gene>
    <name evidence="6" type="ORF">DCAR_005651</name>
</gene>
<name>A0A169WKT0_DAUCS</name>
<sequence length="427" mass="47081">MNGRRGHWDPRFETGAPFAGFDGPRGRQIPVPGVFGAHDPFDHPFFTDPFGLPGRGPLMNTPLPGVHMGRSPVMPAPMPHFPIDESPFNHAHLPNFHFGGHPFMNTGPTNFPIGNNPFSSSPLPFGFGTEISAMNVQAPEFIDVKSSQMNRSKGPIIEELNSDDEKEMDDQEEKNRSKGPIIEELSSDDEKEIDDHEEKNDNPGKHDRQRKEAYAEDQEYQTDGMNKRQMLFCNKSNSVNNAQLSGSHSSQSFTFHSSTVMHGGSNETYYTKSRTLRRGTDGLMIDESKEADFTTGRAAHRLSRAINDKGHTVARNLQSDGNVDTMQILHNLEKDDLASFEQTWNQRSSKSSPGWSEGLYMQNGSESSREGVLQRRAIQALPSTENSHILGGTQPGISSRHGNSGFHNPGRMDVNNGGGGNSFGGGF</sequence>
<dbReference type="STRING" id="79200.A0A169WKT0"/>
<dbReference type="GO" id="GO:0005737">
    <property type="term" value="C:cytoplasm"/>
    <property type="evidence" value="ECO:0007669"/>
    <property type="project" value="UniProtKB-SubCell"/>
</dbReference>
<dbReference type="InterPro" id="IPR019376">
    <property type="entry name" value="Myeloid_leukemia_factor"/>
</dbReference>
<evidence type="ECO:0000256" key="4">
    <source>
        <dbReference type="ARBA" id="ARBA00022553"/>
    </source>
</evidence>
<feature type="region of interest" description="Disordered" evidence="5">
    <location>
        <begin position="346"/>
        <end position="372"/>
    </location>
</feature>
<accession>A0A169WKT0</accession>
<evidence type="ECO:0000256" key="5">
    <source>
        <dbReference type="SAM" id="MobiDB-lite"/>
    </source>
</evidence>
<feature type="compositionally biased region" description="Basic and acidic residues" evidence="5">
    <location>
        <begin position="1"/>
        <end position="12"/>
    </location>
</feature>
<keyword evidence="3" id="KW-0963">Cytoplasm</keyword>
<evidence type="ECO:0000256" key="2">
    <source>
        <dbReference type="ARBA" id="ARBA00008332"/>
    </source>
</evidence>
<dbReference type="EMBL" id="LNRQ01000002">
    <property type="protein sequence ID" value="KZN04814.1"/>
    <property type="molecule type" value="Genomic_DNA"/>
</dbReference>
<dbReference type="AlphaFoldDB" id="A0A169WKT0"/>
<evidence type="ECO:0000256" key="1">
    <source>
        <dbReference type="ARBA" id="ARBA00004496"/>
    </source>
</evidence>
<proteinExistence type="inferred from homology"/>
<dbReference type="PANTHER" id="PTHR13105">
    <property type="entry name" value="MYELOID LEUKEMIA FACTOR"/>
    <property type="match status" value="1"/>
</dbReference>
<feature type="region of interest" description="Disordered" evidence="5">
    <location>
        <begin position="384"/>
        <end position="405"/>
    </location>
</feature>
<comment type="similarity">
    <text evidence="2">Belongs to the MLF family.</text>
</comment>
<feature type="region of interest" description="Disordered" evidence="5">
    <location>
        <begin position="145"/>
        <end position="218"/>
    </location>
</feature>